<feature type="compositionally biased region" description="Low complexity" evidence="1">
    <location>
        <begin position="84"/>
        <end position="98"/>
    </location>
</feature>
<protein>
    <submittedName>
        <fullName evidence="2">Uncharacterized protein</fullName>
    </submittedName>
</protein>
<evidence type="ECO:0000313" key="3">
    <source>
        <dbReference type="Proteomes" id="UP000297245"/>
    </source>
</evidence>
<name>A0A4S8LTX5_DENBC</name>
<evidence type="ECO:0000313" key="2">
    <source>
        <dbReference type="EMBL" id="THU92781.1"/>
    </source>
</evidence>
<feature type="region of interest" description="Disordered" evidence="1">
    <location>
        <begin position="22"/>
        <end position="50"/>
    </location>
</feature>
<accession>A0A4S8LTX5</accession>
<feature type="region of interest" description="Disordered" evidence="1">
    <location>
        <begin position="169"/>
        <end position="197"/>
    </location>
</feature>
<sequence length="217" mass="23952">MLIPPKKSNLSCLKLVSDTVDATQKHQQHRSYQYHHHQQQQQRQQRQPTPSKGVYISLVITLIPIPTATVTRKEVVLSSSDPKTPLAPNATNMNNTAAYGSSPEDNYSVNNPKRANSSRTHKVKLPVKRQPHHPFPQRSLDAAAVPLPPPPRPASRWKEDWEELELCGVTAGGDTGGTEGEMTDMDKDPDTSDPDSGVLDQVVVEVNLWGKTGLKSN</sequence>
<proteinExistence type="predicted"/>
<evidence type="ECO:0000256" key="1">
    <source>
        <dbReference type="SAM" id="MobiDB-lite"/>
    </source>
</evidence>
<feature type="compositionally biased region" description="Basic residues" evidence="1">
    <location>
        <begin position="26"/>
        <end position="38"/>
    </location>
</feature>
<organism evidence="2 3">
    <name type="scientific">Dendrothele bispora (strain CBS 962.96)</name>
    <dbReference type="NCBI Taxonomy" id="1314807"/>
    <lineage>
        <taxon>Eukaryota</taxon>
        <taxon>Fungi</taxon>
        <taxon>Dikarya</taxon>
        <taxon>Basidiomycota</taxon>
        <taxon>Agaricomycotina</taxon>
        <taxon>Agaricomycetes</taxon>
        <taxon>Agaricomycetidae</taxon>
        <taxon>Agaricales</taxon>
        <taxon>Agaricales incertae sedis</taxon>
        <taxon>Dendrothele</taxon>
    </lineage>
</organism>
<dbReference type="Proteomes" id="UP000297245">
    <property type="component" value="Unassembled WGS sequence"/>
</dbReference>
<reference evidence="2 3" key="1">
    <citation type="journal article" date="2019" name="Nat. Ecol. Evol.">
        <title>Megaphylogeny resolves global patterns of mushroom evolution.</title>
        <authorList>
            <person name="Varga T."/>
            <person name="Krizsan K."/>
            <person name="Foldi C."/>
            <person name="Dima B."/>
            <person name="Sanchez-Garcia M."/>
            <person name="Sanchez-Ramirez S."/>
            <person name="Szollosi G.J."/>
            <person name="Szarkandi J.G."/>
            <person name="Papp V."/>
            <person name="Albert L."/>
            <person name="Andreopoulos W."/>
            <person name="Angelini C."/>
            <person name="Antonin V."/>
            <person name="Barry K.W."/>
            <person name="Bougher N.L."/>
            <person name="Buchanan P."/>
            <person name="Buyck B."/>
            <person name="Bense V."/>
            <person name="Catcheside P."/>
            <person name="Chovatia M."/>
            <person name="Cooper J."/>
            <person name="Damon W."/>
            <person name="Desjardin D."/>
            <person name="Finy P."/>
            <person name="Geml J."/>
            <person name="Haridas S."/>
            <person name="Hughes K."/>
            <person name="Justo A."/>
            <person name="Karasinski D."/>
            <person name="Kautmanova I."/>
            <person name="Kiss B."/>
            <person name="Kocsube S."/>
            <person name="Kotiranta H."/>
            <person name="LaButti K.M."/>
            <person name="Lechner B.E."/>
            <person name="Liimatainen K."/>
            <person name="Lipzen A."/>
            <person name="Lukacs Z."/>
            <person name="Mihaltcheva S."/>
            <person name="Morgado L.N."/>
            <person name="Niskanen T."/>
            <person name="Noordeloos M.E."/>
            <person name="Ohm R.A."/>
            <person name="Ortiz-Santana B."/>
            <person name="Ovrebo C."/>
            <person name="Racz N."/>
            <person name="Riley R."/>
            <person name="Savchenko A."/>
            <person name="Shiryaev A."/>
            <person name="Soop K."/>
            <person name="Spirin V."/>
            <person name="Szebenyi C."/>
            <person name="Tomsovsky M."/>
            <person name="Tulloss R.E."/>
            <person name="Uehling J."/>
            <person name="Grigoriev I.V."/>
            <person name="Vagvolgyi C."/>
            <person name="Papp T."/>
            <person name="Martin F.M."/>
            <person name="Miettinen O."/>
            <person name="Hibbett D.S."/>
            <person name="Nagy L.G."/>
        </authorList>
    </citation>
    <scope>NUCLEOTIDE SEQUENCE [LARGE SCALE GENOMIC DNA]</scope>
    <source>
        <strain evidence="2 3">CBS 962.96</strain>
    </source>
</reference>
<feature type="compositionally biased region" description="Polar residues" evidence="1">
    <location>
        <begin position="103"/>
        <end position="118"/>
    </location>
</feature>
<feature type="compositionally biased region" description="Gly residues" evidence="1">
    <location>
        <begin position="170"/>
        <end position="179"/>
    </location>
</feature>
<keyword evidence="3" id="KW-1185">Reference proteome</keyword>
<feature type="region of interest" description="Disordered" evidence="1">
    <location>
        <begin position="76"/>
        <end position="156"/>
    </location>
</feature>
<gene>
    <name evidence="2" type="ORF">K435DRAFT_862157</name>
</gene>
<dbReference type="EMBL" id="ML179268">
    <property type="protein sequence ID" value="THU92781.1"/>
    <property type="molecule type" value="Genomic_DNA"/>
</dbReference>
<dbReference type="AlphaFoldDB" id="A0A4S8LTX5"/>
<feature type="compositionally biased region" description="Basic residues" evidence="1">
    <location>
        <begin position="119"/>
        <end position="132"/>
    </location>
</feature>